<comment type="caution">
    <text evidence="11">The sequence shown here is derived from an EMBL/GenBank/DDBJ whole genome shotgun (WGS) entry which is preliminary data.</text>
</comment>
<evidence type="ECO:0000256" key="6">
    <source>
        <dbReference type="ARBA" id="ARBA00022989"/>
    </source>
</evidence>
<evidence type="ECO:0000256" key="3">
    <source>
        <dbReference type="ARBA" id="ARBA00022475"/>
    </source>
</evidence>
<dbReference type="InterPro" id="IPR003369">
    <property type="entry name" value="TatA/B/E"/>
</dbReference>
<feature type="compositionally biased region" description="Basic and acidic residues" evidence="10">
    <location>
        <begin position="109"/>
        <end position="125"/>
    </location>
</feature>
<evidence type="ECO:0000256" key="4">
    <source>
        <dbReference type="ARBA" id="ARBA00022692"/>
    </source>
</evidence>
<reference evidence="11 12" key="1">
    <citation type="submission" date="2006-02" db="EMBL/GenBank/DDBJ databases">
        <authorList>
            <person name="Pinhassi J."/>
            <person name="Pedros-Alio C."/>
            <person name="Ferriera S."/>
            <person name="Johnson J."/>
            <person name="Kravitz S."/>
            <person name="Halpern A."/>
            <person name="Remington K."/>
            <person name="Beeson K."/>
            <person name="Tran B."/>
            <person name="Rogers Y.-H."/>
            <person name="Friedman R."/>
            <person name="Venter J.C."/>
        </authorList>
    </citation>
    <scope>NUCLEOTIDE SEQUENCE [LARGE SCALE GENOMIC DNA]</scope>
    <source>
        <strain evidence="11 12">MED297</strain>
    </source>
</reference>
<evidence type="ECO:0000256" key="7">
    <source>
        <dbReference type="ARBA" id="ARBA00023010"/>
    </source>
</evidence>
<keyword evidence="4 9" id="KW-0812">Transmembrane</keyword>
<dbReference type="Proteomes" id="UP000005953">
    <property type="component" value="Unassembled WGS sequence"/>
</dbReference>
<evidence type="ECO:0000313" key="12">
    <source>
        <dbReference type="Proteomes" id="UP000005953"/>
    </source>
</evidence>
<keyword evidence="5 9" id="KW-0653">Protein transport</keyword>
<evidence type="ECO:0000256" key="1">
    <source>
        <dbReference type="ARBA" id="ARBA00004167"/>
    </source>
</evidence>
<sequence length="125" mass="13614">MFDVGFAELLVLAVIAMVVVGPERLPGVLRTVGKTVGQARRFMTGLQNQIEQEVKLDELNKKIMAETKDLDFTKPSAPTHQSEDAEVPSIAPEVKTDDAEVNPSAEPAPQDHAHSDEDAHDAKRS</sequence>
<name>A4B9U8_9GAMM</name>
<keyword evidence="7 9" id="KW-0811">Translocation</keyword>
<dbReference type="EMBL" id="AAOE01000001">
    <property type="protein sequence ID" value="EAR11399.1"/>
    <property type="molecule type" value="Genomic_DNA"/>
</dbReference>
<keyword evidence="3 9" id="KW-1003">Cell membrane</keyword>
<dbReference type="Pfam" id="PF02416">
    <property type="entry name" value="TatA_B_E"/>
    <property type="match status" value="1"/>
</dbReference>
<comment type="subunit">
    <text evidence="9">The Tat system comprises two distinct complexes: a TatABC complex, containing multiple copies of TatA, TatB and TatC subunits, and a separate TatA complex, containing only TatA subunits. Substrates initially bind to the TatABC complex, which probably triggers association of the separate TatA complex to form the active translocon.</text>
</comment>
<evidence type="ECO:0000256" key="2">
    <source>
        <dbReference type="ARBA" id="ARBA00022448"/>
    </source>
</evidence>
<dbReference type="NCBIfam" id="TIGR01410">
    <property type="entry name" value="tatB"/>
    <property type="match status" value="1"/>
</dbReference>
<dbReference type="OrthoDB" id="9816005at2"/>
<keyword evidence="2 9" id="KW-0813">Transport</keyword>
<evidence type="ECO:0000256" key="10">
    <source>
        <dbReference type="SAM" id="MobiDB-lite"/>
    </source>
</evidence>
<evidence type="ECO:0000256" key="9">
    <source>
        <dbReference type="HAMAP-Rule" id="MF_00237"/>
    </source>
</evidence>
<dbReference type="PANTHER" id="PTHR33162">
    <property type="entry name" value="SEC-INDEPENDENT PROTEIN TRANSLOCASE PROTEIN TATA, CHLOROPLASTIC"/>
    <property type="match status" value="1"/>
</dbReference>
<dbReference type="GO" id="GO:0043953">
    <property type="term" value="P:protein transport by the Tat complex"/>
    <property type="evidence" value="ECO:0007669"/>
    <property type="project" value="UniProtKB-UniRule"/>
</dbReference>
<feature type="region of interest" description="Disordered" evidence="10">
    <location>
        <begin position="68"/>
        <end position="125"/>
    </location>
</feature>
<keyword evidence="12" id="KW-1185">Reference proteome</keyword>
<organism evidence="11 12">
    <name type="scientific">Reinekea blandensis MED297</name>
    <dbReference type="NCBI Taxonomy" id="314283"/>
    <lineage>
        <taxon>Bacteria</taxon>
        <taxon>Pseudomonadati</taxon>
        <taxon>Pseudomonadota</taxon>
        <taxon>Gammaproteobacteria</taxon>
        <taxon>Oceanospirillales</taxon>
        <taxon>Saccharospirillaceae</taxon>
        <taxon>Reinekea</taxon>
    </lineage>
</organism>
<dbReference type="AlphaFoldDB" id="A4B9U8"/>
<evidence type="ECO:0000313" key="11">
    <source>
        <dbReference type="EMBL" id="EAR11399.1"/>
    </source>
</evidence>
<dbReference type="HAMAP" id="MF_00237">
    <property type="entry name" value="TatB"/>
    <property type="match status" value="1"/>
</dbReference>
<dbReference type="STRING" id="314283.MED297_20967"/>
<accession>A4B9U8</accession>
<dbReference type="RefSeq" id="WP_008045023.1">
    <property type="nucleotide sequence ID" value="NZ_CH724151.1"/>
</dbReference>
<protein>
    <recommendedName>
        <fullName evidence="9">Sec-independent protein translocase protein TatB</fullName>
    </recommendedName>
</protein>
<dbReference type="HOGENOM" id="CLU_086034_1_1_6"/>
<proteinExistence type="inferred from homology"/>
<evidence type="ECO:0000256" key="8">
    <source>
        <dbReference type="ARBA" id="ARBA00023136"/>
    </source>
</evidence>
<keyword evidence="8 9" id="KW-0472">Membrane</keyword>
<gene>
    <name evidence="9" type="primary">tatB</name>
    <name evidence="11" type="ORF">MED297_20967</name>
</gene>
<comment type="similarity">
    <text evidence="9">Belongs to the TatB family.</text>
</comment>
<comment type="subcellular location">
    <subcellularLocation>
        <location evidence="9">Cell membrane</location>
        <topology evidence="9">Single-pass membrane protein</topology>
    </subcellularLocation>
    <subcellularLocation>
        <location evidence="1">Membrane</location>
        <topology evidence="1">Single-pass membrane protein</topology>
    </subcellularLocation>
</comment>
<evidence type="ECO:0000256" key="5">
    <source>
        <dbReference type="ARBA" id="ARBA00022927"/>
    </source>
</evidence>
<dbReference type="GO" id="GO:0008320">
    <property type="term" value="F:protein transmembrane transporter activity"/>
    <property type="evidence" value="ECO:0007669"/>
    <property type="project" value="UniProtKB-UniRule"/>
</dbReference>
<dbReference type="Gene3D" id="1.20.5.3310">
    <property type="match status" value="1"/>
</dbReference>
<keyword evidence="6 9" id="KW-1133">Transmembrane helix</keyword>
<dbReference type="GO" id="GO:0033281">
    <property type="term" value="C:TAT protein transport complex"/>
    <property type="evidence" value="ECO:0007669"/>
    <property type="project" value="UniProtKB-UniRule"/>
</dbReference>
<comment type="function">
    <text evidence="9">Part of the twin-arginine translocation (Tat) system that transports large folded proteins containing a characteristic twin-arginine motif in their signal peptide across membranes. Together with TatC, TatB is part of a receptor directly interacting with Tat signal peptides. TatB may form an oligomeric binding site that transiently accommodates folded Tat precursor proteins before their translocation.</text>
</comment>
<dbReference type="InterPro" id="IPR018448">
    <property type="entry name" value="TatB"/>
</dbReference>
<dbReference type="PANTHER" id="PTHR33162:SF1">
    <property type="entry name" value="SEC-INDEPENDENT PROTEIN TRANSLOCASE PROTEIN TATA, CHLOROPLASTIC"/>
    <property type="match status" value="1"/>
</dbReference>
<dbReference type="PRINTS" id="PR01506">
    <property type="entry name" value="TATBPROTEIN"/>
</dbReference>